<evidence type="ECO:0000313" key="4">
    <source>
        <dbReference type="EMBL" id="XBL14783.1"/>
    </source>
</evidence>
<dbReference type="AlphaFoldDB" id="A0AAU7EHK5"/>
<dbReference type="CDD" id="cd07561">
    <property type="entry name" value="Peptidase_S41_CPP_like"/>
    <property type="match status" value="1"/>
</dbReference>
<dbReference type="KEGG" id="mlil:QLS71_001915"/>
<dbReference type="GO" id="GO:0030288">
    <property type="term" value="C:outer membrane-bounded periplasmic space"/>
    <property type="evidence" value="ECO:0007669"/>
    <property type="project" value="TreeGrafter"/>
</dbReference>
<organism evidence="4 5">
    <name type="scientific">Mariniflexile litorale</name>
    <dbReference type="NCBI Taxonomy" id="3045158"/>
    <lineage>
        <taxon>Bacteria</taxon>
        <taxon>Pseudomonadati</taxon>
        <taxon>Bacteroidota</taxon>
        <taxon>Flavobacteriia</taxon>
        <taxon>Flavobacteriales</taxon>
        <taxon>Flavobacteriaceae</taxon>
        <taxon>Mariniflexile</taxon>
    </lineage>
</organism>
<feature type="chain" id="PRO_5043425514" evidence="1">
    <location>
        <begin position="22"/>
        <end position="490"/>
    </location>
</feature>
<feature type="domain" description="PDZ" evidence="2">
    <location>
        <begin position="112"/>
        <end position="186"/>
    </location>
</feature>
<dbReference type="InterPro" id="IPR005151">
    <property type="entry name" value="Tail-specific_protease"/>
</dbReference>
<dbReference type="Pfam" id="PF03572">
    <property type="entry name" value="Peptidase_S41"/>
    <property type="match status" value="1"/>
</dbReference>
<dbReference type="InterPro" id="IPR041613">
    <property type="entry name" value="Pept_S41_N"/>
</dbReference>
<reference evidence="4" key="1">
    <citation type="submission" date="2024-04" db="EMBL/GenBank/DDBJ databases">
        <title>Mariniflexile litorale, isolated from the shallow sediments of the Sea of Japan.</title>
        <authorList>
            <person name="Romanenko L."/>
            <person name="Isaeva M."/>
        </authorList>
    </citation>
    <scope>NUCLEOTIDE SEQUENCE [LARGE SCALE GENOMIC DNA]</scope>
    <source>
        <strain evidence="4">KMM 9835</strain>
    </source>
</reference>
<protein>
    <submittedName>
        <fullName evidence="4">S41 family peptidase</fullName>
    </submittedName>
</protein>
<dbReference type="SUPFAM" id="SSF52096">
    <property type="entry name" value="ClpP/crotonase"/>
    <property type="match status" value="1"/>
</dbReference>
<dbReference type="SMART" id="SM00228">
    <property type="entry name" value="PDZ"/>
    <property type="match status" value="1"/>
</dbReference>
<keyword evidence="1" id="KW-0732">Signal</keyword>
<evidence type="ECO:0000313" key="5">
    <source>
        <dbReference type="Proteomes" id="UP001224325"/>
    </source>
</evidence>
<dbReference type="SUPFAM" id="SSF50156">
    <property type="entry name" value="PDZ domain-like"/>
    <property type="match status" value="1"/>
</dbReference>
<dbReference type="InterPro" id="IPR036034">
    <property type="entry name" value="PDZ_sf"/>
</dbReference>
<keyword evidence="5" id="KW-1185">Reference proteome</keyword>
<dbReference type="PANTHER" id="PTHR32060">
    <property type="entry name" value="TAIL-SPECIFIC PROTEASE"/>
    <property type="match status" value="1"/>
</dbReference>
<gene>
    <name evidence="4" type="ORF">QLS71_001915</name>
</gene>
<dbReference type="GO" id="GO:0006508">
    <property type="term" value="P:proteolysis"/>
    <property type="evidence" value="ECO:0007669"/>
    <property type="project" value="InterPro"/>
</dbReference>
<dbReference type="Pfam" id="PF18294">
    <property type="entry name" value="Pept_S41_N"/>
    <property type="match status" value="1"/>
</dbReference>
<dbReference type="Proteomes" id="UP001224325">
    <property type="component" value="Chromosome"/>
</dbReference>
<dbReference type="GO" id="GO:0007165">
    <property type="term" value="P:signal transduction"/>
    <property type="evidence" value="ECO:0007669"/>
    <property type="project" value="TreeGrafter"/>
</dbReference>
<dbReference type="GO" id="GO:0004175">
    <property type="term" value="F:endopeptidase activity"/>
    <property type="evidence" value="ECO:0007669"/>
    <property type="project" value="TreeGrafter"/>
</dbReference>
<dbReference type="RefSeq" id="WP_308991221.1">
    <property type="nucleotide sequence ID" value="NZ_CP155618.1"/>
</dbReference>
<feature type="domain" description="Tail specific protease" evidence="3">
    <location>
        <begin position="191"/>
        <end position="422"/>
    </location>
</feature>
<sequence length="490" mass="55099">MKFTKALILVFTISFLTTACFDDNDDSQITTSEINDFVWKGMNSWYNWQSEVPNLSDNKDDNKSEYQSYLTQNTNPNIFFNSLIYQPNVTDRFSWFIEDYIEQELQFQGISKSHGLKYQSVQVNSNGDIIIYVRYAADNSPASAASIKRGDIINAINGTVLNSSNFDSAINDLFDDTVTLSFVSENGGVLTPIESKTITATVISENPVYLKKIFNDINNKKVGYLVYNGFRSSYNDELNDAFAFFKNEGIDELILDLRLNGGGSVATSAYLSSMIYANANEGEFASLEFNSKHAAENGSYFFTNTLNVYDANDNKTGTQAINRLNTLSRLYVLTSSSTASASEMVINGLKPYMSAVKVIGSTTYGKNVGSITLYDSPNTDYQDKSSANQQHTYAMQPIVFQIFNKNGQSDYTQGFVPDTEVKEYEYWNTILPFGDENEVVLKAALDDIRGITSKTSSSKKKDFAKELKFKTPFKKFENEMYIEKDFFGKE</sequence>
<dbReference type="InterPro" id="IPR001478">
    <property type="entry name" value="PDZ"/>
</dbReference>
<dbReference type="GO" id="GO:0008236">
    <property type="term" value="F:serine-type peptidase activity"/>
    <property type="evidence" value="ECO:0007669"/>
    <property type="project" value="InterPro"/>
</dbReference>
<evidence type="ECO:0000259" key="2">
    <source>
        <dbReference type="SMART" id="SM00228"/>
    </source>
</evidence>
<evidence type="ECO:0000259" key="3">
    <source>
        <dbReference type="SMART" id="SM00245"/>
    </source>
</evidence>
<dbReference type="Gene3D" id="2.30.42.10">
    <property type="match status" value="1"/>
</dbReference>
<dbReference type="Gene3D" id="3.90.226.10">
    <property type="entry name" value="2-enoyl-CoA Hydratase, Chain A, domain 1"/>
    <property type="match status" value="1"/>
</dbReference>
<name>A0AAU7EHK5_9FLAO</name>
<dbReference type="PANTHER" id="PTHR32060:SF30">
    <property type="entry name" value="CARBOXY-TERMINAL PROCESSING PROTEASE CTPA"/>
    <property type="match status" value="1"/>
</dbReference>
<accession>A0AAU7EHK5</accession>
<dbReference type="SMART" id="SM00245">
    <property type="entry name" value="TSPc"/>
    <property type="match status" value="1"/>
</dbReference>
<dbReference type="PROSITE" id="PS51257">
    <property type="entry name" value="PROKAR_LIPOPROTEIN"/>
    <property type="match status" value="1"/>
</dbReference>
<dbReference type="Gene3D" id="3.30.750.170">
    <property type="match status" value="1"/>
</dbReference>
<dbReference type="EMBL" id="CP155618">
    <property type="protein sequence ID" value="XBL14783.1"/>
    <property type="molecule type" value="Genomic_DNA"/>
</dbReference>
<dbReference type="InterPro" id="IPR029045">
    <property type="entry name" value="ClpP/crotonase-like_dom_sf"/>
</dbReference>
<evidence type="ECO:0000256" key="1">
    <source>
        <dbReference type="SAM" id="SignalP"/>
    </source>
</evidence>
<feature type="signal peptide" evidence="1">
    <location>
        <begin position="1"/>
        <end position="21"/>
    </location>
</feature>
<proteinExistence type="predicted"/>